<accession>A0AAD3DF87</accession>
<evidence type="ECO:0000313" key="1">
    <source>
        <dbReference type="EMBL" id="GFR40710.1"/>
    </source>
</evidence>
<dbReference type="EMBL" id="BMAR01000001">
    <property type="protein sequence ID" value="GFR40710.1"/>
    <property type="molecule type" value="Genomic_DNA"/>
</dbReference>
<keyword evidence="2" id="KW-1185">Reference proteome</keyword>
<feature type="non-terminal residue" evidence="1">
    <location>
        <position position="1"/>
    </location>
</feature>
<name>A0AAD3DF87_9CHLO</name>
<comment type="caution">
    <text evidence="1">The sequence shown here is derived from an EMBL/GenBank/DDBJ whole genome shotgun (WGS) entry which is preliminary data.</text>
</comment>
<sequence>LLLYSSTPLLHYSTTPLLHYSTTPLLHYPTTPLPHYATTLRYAYNTRYIYYTFDEIVGASLPEHHKNKSVHPEWRRLDQVHHKYSSRTRSLLLKIAMGWMRVMRKKTAHW</sequence>
<dbReference type="AlphaFoldDB" id="A0AAD3DF87"/>
<reference evidence="1 2" key="1">
    <citation type="journal article" date="2021" name="Sci. Rep.">
        <title>Genome sequencing of the multicellular alga Astrephomene provides insights into convergent evolution of germ-soma differentiation.</title>
        <authorList>
            <person name="Yamashita S."/>
            <person name="Yamamoto K."/>
            <person name="Matsuzaki R."/>
            <person name="Suzuki S."/>
            <person name="Yamaguchi H."/>
            <person name="Hirooka S."/>
            <person name="Minakuchi Y."/>
            <person name="Miyagishima S."/>
            <person name="Kawachi M."/>
            <person name="Toyoda A."/>
            <person name="Nozaki H."/>
        </authorList>
    </citation>
    <scope>NUCLEOTIDE SEQUENCE [LARGE SCALE GENOMIC DNA]</scope>
    <source>
        <strain evidence="1 2">NIES-4017</strain>
    </source>
</reference>
<protein>
    <submittedName>
        <fullName evidence="1">Uncharacterized protein</fullName>
    </submittedName>
</protein>
<evidence type="ECO:0000313" key="2">
    <source>
        <dbReference type="Proteomes" id="UP001054857"/>
    </source>
</evidence>
<organism evidence="1 2">
    <name type="scientific">Astrephomene gubernaculifera</name>
    <dbReference type="NCBI Taxonomy" id="47775"/>
    <lineage>
        <taxon>Eukaryota</taxon>
        <taxon>Viridiplantae</taxon>
        <taxon>Chlorophyta</taxon>
        <taxon>core chlorophytes</taxon>
        <taxon>Chlorophyceae</taxon>
        <taxon>CS clade</taxon>
        <taxon>Chlamydomonadales</taxon>
        <taxon>Astrephomenaceae</taxon>
        <taxon>Astrephomene</taxon>
    </lineage>
</organism>
<gene>
    <name evidence="1" type="ORF">Agub_g1316</name>
</gene>
<proteinExistence type="predicted"/>
<dbReference type="Proteomes" id="UP001054857">
    <property type="component" value="Unassembled WGS sequence"/>
</dbReference>